<sequence>MRICSAPSAHIRGVPYHIEPSKWKRLTSALVILCTTKSCALLRLSAVLDRKLGLLPFSASRRTVMLLNADNCTVFSKGWKQLTVWNSSVVPPTIPRQGCPLEIFFSENIR</sequence>
<gene>
    <name evidence="1" type="ORF">HPLM_LOCUS8693</name>
</gene>
<dbReference type="Proteomes" id="UP000268014">
    <property type="component" value="Unassembled WGS sequence"/>
</dbReference>
<reference evidence="1 2" key="1">
    <citation type="submission" date="2018-11" db="EMBL/GenBank/DDBJ databases">
        <authorList>
            <consortium name="Pathogen Informatics"/>
        </authorList>
    </citation>
    <scope>NUCLEOTIDE SEQUENCE [LARGE SCALE GENOMIC DNA]</scope>
    <source>
        <strain evidence="1 2">MHpl1</strain>
    </source>
</reference>
<evidence type="ECO:0000313" key="2">
    <source>
        <dbReference type="Proteomes" id="UP000268014"/>
    </source>
</evidence>
<dbReference type="EMBL" id="UZAF01016912">
    <property type="protein sequence ID" value="VDO35579.1"/>
    <property type="molecule type" value="Genomic_DNA"/>
</dbReference>
<name>A0A3P7UVC0_HAEPC</name>
<proteinExistence type="predicted"/>
<accession>A0A3P7UVC0</accession>
<organism evidence="1 2">
    <name type="scientific">Haemonchus placei</name>
    <name type="common">Barber's pole worm</name>
    <dbReference type="NCBI Taxonomy" id="6290"/>
    <lineage>
        <taxon>Eukaryota</taxon>
        <taxon>Metazoa</taxon>
        <taxon>Ecdysozoa</taxon>
        <taxon>Nematoda</taxon>
        <taxon>Chromadorea</taxon>
        <taxon>Rhabditida</taxon>
        <taxon>Rhabditina</taxon>
        <taxon>Rhabditomorpha</taxon>
        <taxon>Strongyloidea</taxon>
        <taxon>Trichostrongylidae</taxon>
        <taxon>Haemonchus</taxon>
    </lineage>
</organism>
<protein>
    <submittedName>
        <fullName evidence="1">Uncharacterized protein</fullName>
    </submittedName>
</protein>
<dbReference type="AlphaFoldDB" id="A0A3P7UVC0"/>
<keyword evidence="2" id="KW-1185">Reference proteome</keyword>
<evidence type="ECO:0000313" key="1">
    <source>
        <dbReference type="EMBL" id="VDO35579.1"/>
    </source>
</evidence>